<evidence type="ECO:0000256" key="2">
    <source>
        <dbReference type="ARBA" id="ARBA00022679"/>
    </source>
</evidence>
<dbReference type="CDD" id="cd01168">
    <property type="entry name" value="adenosine_kinase"/>
    <property type="match status" value="1"/>
</dbReference>
<dbReference type="AlphaFoldDB" id="A0A239PJP9"/>
<proteinExistence type="inferred from homology"/>
<dbReference type="EMBL" id="FZQA01000001">
    <property type="protein sequence ID" value="SNT68032.1"/>
    <property type="molecule type" value="Genomic_DNA"/>
</dbReference>
<evidence type="ECO:0000256" key="1">
    <source>
        <dbReference type="ARBA" id="ARBA00010688"/>
    </source>
</evidence>
<dbReference type="Gene3D" id="3.30.1110.10">
    <property type="match status" value="1"/>
</dbReference>
<dbReference type="Proteomes" id="UP000198346">
    <property type="component" value="Unassembled WGS sequence"/>
</dbReference>
<gene>
    <name evidence="5" type="ORF">SAMN06297382_0528</name>
</gene>
<keyword evidence="6" id="KW-1185">Reference proteome</keyword>
<dbReference type="SUPFAM" id="SSF53613">
    <property type="entry name" value="Ribokinase-like"/>
    <property type="match status" value="1"/>
</dbReference>
<dbReference type="OrthoDB" id="9813569at2"/>
<organism evidence="5 6">
    <name type="scientific">Amphiplicatus metriothermophilus</name>
    <dbReference type="NCBI Taxonomy" id="1519374"/>
    <lineage>
        <taxon>Bacteria</taxon>
        <taxon>Pseudomonadati</taxon>
        <taxon>Pseudomonadota</taxon>
        <taxon>Alphaproteobacteria</taxon>
        <taxon>Parvularculales</taxon>
        <taxon>Parvularculaceae</taxon>
        <taxon>Amphiplicatus</taxon>
    </lineage>
</organism>
<dbReference type="Pfam" id="PF00294">
    <property type="entry name" value="PfkB"/>
    <property type="match status" value="1"/>
</dbReference>
<evidence type="ECO:0000259" key="4">
    <source>
        <dbReference type="Pfam" id="PF00294"/>
    </source>
</evidence>
<keyword evidence="3 5" id="KW-0418">Kinase</keyword>
<dbReference type="InterPro" id="IPR029056">
    <property type="entry name" value="Ribokinase-like"/>
</dbReference>
<dbReference type="RefSeq" id="WP_089411018.1">
    <property type="nucleotide sequence ID" value="NZ_FZQA01000001.1"/>
</dbReference>
<dbReference type="PANTHER" id="PTHR43320">
    <property type="entry name" value="SUGAR KINASE"/>
    <property type="match status" value="1"/>
</dbReference>
<dbReference type="PANTHER" id="PTHR43320:SF3">
    <property type="entry name" value="CARBOHYDRATE KINASE PFKB DOMAIN-CONTAINING PROTEIN"/>
    <property type="match status" value="1"/>
</dbReference>
<dbReference type="InterPro" id="IPR011611">
    <property type="entry name" value="PfkB_dom"/>
</dbReference>
<reference evidence="5 6" key="1">
    <citation type="submission" date="2017-07" db="EMBL/GenBank/DDBJ databases">
        <authorList>
            <person name="Sun Z.S."/>
            <person name="Albrecht U."/>
            <person name="Echele G."/>
            <person name="Lee C.C."/>
        </authorList>
    </citation>
    <scope>NUCLEOTIDE SEQUENCE [LARGE SCALE GENOMIC DNA]</scope>
    <source>
        <strain evidence="5 6">CGMCC 1.12710</strain>
    </source>
</reference>
<protein>
    <submittedName>
        <fullName evidence="5">Sugar or nucleoside kinase, ribokinase family</fullName>
    </submittedName>
</protein>
<accession>A0A239PJP9</accession>
<evidence type="ECO:0000313" key="5">
    <source>
        <dbReference type="EMBL" id="SNT68032.1"/>
    </source>
</evidence>
<dbReference type="PROSITE" id="PS00584">
    <property type="entry name" value="PFKB_KINASES_2"/>
    <property type="match status" value="1"/>
</dbReference>
<dbReference type="InterPro" id="IPR002173">
    <property type="entry name" value="Carboh/pur_kinase_PfkB_CS"/>
</dbReference>
<feature type="domain" description="Carbohydrate kinase PfkB" evidence="4">
    <location>
        <begin position="57"/>
        <end position="318"/>
    </location>
</feature>
<keyword evidence="2" id="KW-0808">Transferase</keyword>
<sequence>MAEPSLDVIGVGNAIVDVLAKADDAFLAAHSIPKGGMILIDEARAKEIYDAMAPGVEISGGSAANSIACLASLGGRGGFIGKVADDALGEIFRHDLHALGVAFETAPLTEGPATGRCLINVTPDAQRSMTTFLGAAGHVSPDDVDPAFVESAAITFFEGYLFEQPIARRAFVKACETAKAAGRRAALTLSDSSCVDRQHTAFIDFIGAHVDILLANEREAETLFETDDLERIAERARALCRLTAVTRSEKGSLLIPREGEPVAIEAISPARLVDTTGAGDAYAAGLLYGLARDFDLARAGRLGALAAAEIISHFGARPEKSLRALAVEAGLIRD</sequence>
<dbReference type="Gene3D" id="3.40.1190.20">
    <property type="match status" value="1"/>
</dbReference>
<dbReference type="GO" id="GO:0016301">
    <property type="term" value="F:kinase activity"/>
    <property type="evidence" value="ECO:0007669"/>
    <property type="project" value="UniProtKB-KW"/>
</dbReference>
<evidence type="ECO:0000256" key="3">
    <source>
        <dbReference type="ARBA" id="ARBA00022777"/>
    </source>
</evidence>
<dbReference type="InterPro" id="IPR052700">
    <property type="entry name" value="Carb_kinase_PfkB-like"/>
</dbReference>
<comment type="similarity">
    <text evidence="1">Belongs to the carbohydrate kinase PfkB family.</text>
</comment>
<evidence type="ECO:0000313" key="6">
    <source>
        <dbReference type="Proteomes" id="UP000198346"/>
    </source>
</evidence>
<name>A0A239PJP9_9PROT</name>